<protein>
    <submittedName>
        <fullName evidence="6">Restriction modification system DNA specificity domain protein</fullName>
    </submittedName>
</protein>
<dbReference type="CDD" id="cd17246">
    <property type="entry name" value="RMtype1_S_SonII-TRD2-CR2_like"/>
    <property type="match status" value="1"/>
</dbReference>
<proteinExistence type="inferred from homology"/>
<dbReference type="EMBL" id="CP002738">
    <property type="protein sequence ID" value="AEG02569.1"/>
    <property type="molecule type" value="Genomic_DNA"/>
</dbReference>
<dbReference type="InterPro" id="IPR000055">
    <property type="entry name" value="Restrct_endonuc_typeI_TRD"/>
</dbReference>
<dbReference type="GO" id="GO:0003677">
    <property type="term" value="F:DNA binding"/>
    <property type="evidence" value="ECO:0007669"/>
    <property type="project" value="UniProtKB-KW"/>
</dbReference>
<reference evidence="7" key="3">
    <citation type="submission" date="2011-05" db="EMBL/GenBank/DDBJ databases">
        <title>Complete sequence of Methylomonas methanica MC09.</title>
        <authorList>
            <consortium name="US DOE Joint Genome Institute"/>
            <person name="Lucas S."/>
            <person name="Han J."/>
            <person name="Lapidus A."/>
            <person name="Cheng J.-F."/>
            <person name="Goodwin L."/>
            <person name="Pitluck S."/>
            <person name="Peters L."/>
            <person name="Mikhailova N."/>
            <person name="Teshima H."/>
            <person name="Han C."/>
            <person name="Tapia R."/>
            <person name="Land M."/>
            <person name="Hauser L."/>
            <person name="Kyrpides N."/>
            <person name="Ivanova N."/>
            <person name="Pagani I."/>
            <person name="Stein L."/>
            <person name="Woyke T."/>
        </authorList>
    </citation>
    <scope>NUCLEOTIDE SEQUENCE [LARGE SCALE GENOMIC DNA]</scope>
    <source>
        <strain evidence="7">MC09</strain>
    </source>
</reference>
<feature type="domain" description="Type I restriction modification DNA specificity" evidence="5">
    <location>
        <begin position="314"/>
        <end position="451"/>
    </location>
</feature>
<evidence type="ECO:0000313" key="6">
    <source>
        <dbReference type="EMBL" id="AEG02569.1"/>
    </source>
</evidence>
<organism evidence="6 7">
    <name type="scientific">Methylomonas methanica (strain DSM 25384 / MC09)</name>
    <dbReference type="NCBI Taxonomy" id="857087"/>
    <lineage>
        <taxon>Bacteria</taxon>
        <taxon>Pseudomonadati</taxon>
        <taxon>Pseudomonadota</taxon>
        <taxon>Gammaproteobacteria</taxon>
        <taxon>Methylococcales</taxon>
        <taxon>Methylococcaceae</taxon>
        <taxon>Methylomonas</taxon>
    </lineage>
</organism>
<dbReference type="PANTHER" id="PTHR30408:SF12">
    <property type="entry name" value="TYPE I RESTRICTION ENZYME MJAVIII SPECIFICITY SUBUNIT"/>
    <property type="match status" value="1"/>
</dbReference>
<comment type="similarity">
    <text evidence="1">Belongs to the type-I restriction system S methylase family.</text>
</comment>
<dbReference type="KEGG" id="mmt:Metme_4218"/>
<evidence type="ECO:0000256" key="4">
    <source>
        <dbReference type="SAM" id="MobiDB-lite"/>
    </source>
</evidence>
<evidence type="ECO:0000256" key="1">
    <source>
        <dbReference type="ARBA" id="ARBA00010923"/>
    </source>
</evidence>
<dbReference type="Proteomes" id="UP000008888">
    <property type="component" value="Chromosome"/>
</dbReference>
<keyword evidence="3" id="KW-0238">DNA-binding</keyword>
<dbReference type="Gene3D" id="3.90.220.20">
    <property type="entry name" value="DNA methylase specificity domains"/>
    <property type="match status" value="2"/>
</dbReference>
<reference evidence="6 7" key="1">
    <citation type="journal article" date="2011" name="J. Bacteriol.">
        <title>Complete Genome Sequence of the Aerobic Marine Methanotroph Methylomonas methanica MC09.</title>
        <authorList>
            <person name="Boden R."/>
            <person name="Cunliffe M."/>
            <person name="Scanlan J."/>
            <person name="Moussard H."/>
            <person name="Kits K.D."/>
            <person name="Klotz M.G."/>
            <person name="Jetten M.S."/>
            <person name="Vuilleumier S."/>
            <person name="Han J."/>
            <person name="Peters L."/>
            <person name="Mikhailova N."/>
            <person name="Teshima H."/>
            <person name="Tapia R."/>
            <person name="Kyrpides N."/>
            <person name="Ivanova N."/>
            <person name="Pagani I."/>
            <person name="Cheng J.F."/>
            <person name="Goodwin L."/>
            <person name="Han C."/>
            <person name="Hauser L."/>
            <person name="Land M.L."/>
            <person name="Lapidus A."/>
            <person name="Lucas S."/>
            <person name="Pitluck S."/>
            <person name="Woyke T."/>
            <person name="Stein L."/>
            <person name="Murrell J.C."/>
        </authorList>
    </citation>
    <scope>NUCLEOTIDE SEQUENCE [LARGE SCALE GENOMIC DNA]</scope>
    <source>
        <strain evidence="6 7">MC09</strain>
    </source>
</reference>
<sequence>MKYPAYPQYKDSGVAWLGEVPGHWNVMPLKHICDVRDGTHDTPNYEIPDDNTYPLVTSKDLVLGKISLNDAKHISKGDYQLIAKRSNVSPDDILMPMIGTVGGAVIVDIESKFAIKNVALFKPTGRYVPRWLLFALNSELSTVQFDLEKSGGVQGFVALGTLRNLVFGVPSYEEQTAIADFLDSETGRIDTLVAKKRKLVELLKEKRSALISRTVTRGLPADVAREFGLTTGDASIHEAPANYGRGDFNRPQDEANEFAPTGKRPSSQAFKDSGVEWLQQIPIGWKGKSIKRIALSMICGPFGSSLTKDKYCEHGYRVYGQEQVIPNNFSIGDYYISHEYFKEMERYEVSPGDVLVSCVGTFGKVAVVPDGIEPGIINPRLISIRPNSKLISPDYLGLFISSNVAYEQLSSASRGGTMDIINLGLLGNLVIALPPLPSQVAIMCYLDRETTKIDRLVAKVETAITRLQEYRSALITAAVTGKIDVREAL</sequence>
<dbReference type="REBASE" id="36278">
    <property type="entry name" value="S.Mme9ORF4216P"/>
</dbReference>
<reference key="2">
    <citation type="submission" date="2011-05" db="EMBL/GenBank/DDBJ databases">
        <title>Complete genome sequence of the aerobic marine methanotroph Methylomonas methanica MC09.</title>
        <authorList>
            <person name="Boden R."/>
            <person name="Cunliffe M."/>
            <person name="Scanlan J."/>
            <person name="Moussard H."/>
            <person name="Kits K.D."/>
            <person name="Klotz M."/>
            <person name="Jetten M."/>
            <person name="Vuilleumier S."/>
            <person name="Han J."/>
            <person name="Peters L."/>
            <person name="Mikhailova N."/>
            <person name="Teshima H."/>
            <person name="Tapia R."/>
            <person name="Kyrpides N."/>
            <person name="Ivanova N."/>
            <person name="Pagani I."/>
            <person name="Cheng J.-F."/>
            <person name="Goodwin L."/>
            <person name="Han C."/>
            <person name="Hauser L."/>
            <person name="Land M."/>
            <person name="Lapidus A."/>
            <person name="Lucas S."/>
            <person name="Pitluck S."/>
            <person name="Woyke T."/>
            <person name="Stein L.Y."/>
            <person name="Murrell C."/>
        </authorList>
    </citation>
    <scope>NUCLEOTIDE SEQUENCE</scope>
    <source>
        <strain>MC09</strain>
    </source>
</reference>
<dbReference type="STRING" id="857087.Metme_4218"/>
<keyword evidence="2" id="KW-0680">Restriction system</keyword>
<dbReference type="GO" id="GO:0009307">
    <property type="term" value="P:DNA restriction-modification system"/>
    <property type="evidence" value="ECO:0007669"/>
    <property type="project" value="UniProtKB-KW"/>
</dbReference>
<dbReference type="OrthoDB" id="9798929at2"/>
<gene>
    <name evidence="6" type="ordered locus">Metme_4218</name>
</gene>
<evidence type="ECO:0000256" key="2">
    <source>
        <dbReference type="ARBA" id="ARBA00022747"/>
    </source>
</evidence>
<name>G0A226_METMM</name>
<keyword evidence="7" id="KW-1185">Reference proteome</keyword>
<evidence type="ECO:0000259" key="5">
    <source>
        <dbReference type="Pfam" id="PF01420"/>
    </source>
</evidence>
<dbReference type="PANTHER" id="PTHR30408">
    <property type="entry name" value="TYPE-1 RESTRICTION ENZYME ECOKI SPECIFICITY PROTEIN"/>
    <property type="match status" value="1"/>
</dbReference>
<evidence type="ECO:0000313" key="7">
    <source>
        <dbReference type="Proteomes" id="UP000008888"/>
    </source>
</evidence>
<dbReference type="AlphaFoldDB" id="G0A226"/>
<evidence type="ECO:0000256" key="3">
    <source>
        <dbReference type="ARBA" id="ARBA00023125"/>
    </source>
</evidence>
<dbReference type="InterPro" id="IPR052021">
    <property type="entry name" value="Type-I_RS_S_subunit"/>
</dbReference>
<accession>G0A226</accession>
<dbReference type="Gene3D" id="1.10.287.1120">
    <property type="entry name" value="Bipartite methylase S protein"/>
    <property type="match status" value="2"/>
</dbReference>
<feature type="domain" description="Type I restriction modification DNA specificity" evidence="5">
    <location>
        <begin position="22"/>
        <end position="192"/>
    </location>
</feature>
<dbReference type="SUPFAM" id="SSF116734">
    <property type="entry name" value="DNA methylase specificity domain"/>
    <property type="match status" value="2"/>
</dbReference>
<dbReference type="HOGENOM" id="CLU_021095_1_2_6"/>
<dbReference type="InterPro" id="IPR044946">
    <property type="entry name" value="Restrct_endonuc_typeI_TRD_sf"/>
</dbReference>
<feature type="region of interest" description="Disordered" evidence="4">
    <location>
        <begin position="244"/>
        <end position="269"/>
    </location>
</feature>
<dbReference type="RefSeq" id="WP_013820784.1">
    <property type="nucleotide sequence ID" value="NC_015572.1"/>
</dbReference>
<dbReference type="Pfam" id="PF01420">
    <property type="entry name" value="Methylase_S"/>
    <property type="match status" value="2"/>
</dbReference>
<dbReference type="eggNOG" id="COG0732">
    <property type="taxonomic scope" value="Bacteria"/>
</dbReference>